<feature type="transmembrane region" description="Helical" evidence="1">
    <location>
        <begin position="370"/>
        <end position="389"/>
    </location>
</feature>
<keyword evidence="1" id="KW-1133">Transmembrane helix</keyword>
<reference evidence="2 3" key="2">
    <citation type="journal article" date="2020" name="Cell Rep.">
        <title>Acquisition and Adaptation of Ultra-small Parasitic Reduced Genome Bacteria to Mammalian Hosts.</title>
        <authorList>
            <person name="McLean J.S."/>
            <person name="Bor B."/>
            <person name="Kerns K.A."/>
            <person name="Liu Q."/>
            <person name="To T.T."/>
            <person name="Solden L."/>
            <person name="Hendrickson E.L."/>
            <person name="Wrighton K."/>
            <person name="Shi W."/>
            <person name="He X."/>
        </authorList>
    </citation>
    <scope>NUCLEOTIDE SEQUENCE [LARGE SCALE GENOMIC DNA]</scope>
    <source>
        <strain evidence="2 3">TM7_CMJM_G6_1_HOT_870</strain>
    </source>
</reference>
<dbReference type="RefSeq" id="WP_129718986.1">
    <property type="nucleotide sequence ID" value="NZ_PRLK01000012.1"/>
</dbReference>
<organism evidence="2 3">
    <name type="scientific">Candidatus Nanogingivalis gingivitcus</name>
    <dbReference type="NCBI Taxonomy" id="2171992"/>
    <lineage>
        <taxon>Bacteria</taxon>
        <taxon>Candidatus Saccharimonadota</taxon>
        <taxon>Candidatus Nanosyncoccalia</taxon>
        <taxon>Candidatus Nanogingivales</taxon>
        <taxon>Candidatus Nanogingivalaceae</taxon>
        <taxon>Candidatus Nanogingivalis</taxon>
    </lineage>
</organism>
<keyword evidence="1" id="KW-0812">Transmembrane</keyword>
<evidence type="ECO:0000313" key="2">
    <source>
        <dbReference type="EMBL" id="RYC72333.1"/>
    </source>
</evidence>
<feature type="transmembrane region" description="Helical" evidence="1">
    <location>
        <begin position="204"/>
        <end position="220"/>
    </location>
</feature>
<sequence>MKSLTKKFFSSISNNINIILAIFSFSILSILIVYCLTASPIADVWYYFNRYHLARNHGIVQGFFIYIKDSFEHTGRFFQWIIIFFGFLLFKINAIKIIPILLLITLFVSISWLLYQLKLFKNNKLSIFSVSCILTISSILMLPSSFDSLLWLDASVSYLGSLACFILIINFIFLMIHKKIPLHYQIAIFLFVILSQSLIETVSIYIIAWLFLISSFLFITKRKKHLLTLLKFLISSIIGFLLVYFSYGSIKRRETSPELNLKWIFFDSFSSFSRMILEWKYVLLFIPIIVLAGFILTNTKKINLSSKQLLLIALSIFMSATYPVFILNNIVQDYVPHRIMSLPIFATVISSFIIGISLQKSKLLKFKNNYKIFSVLLIIIVIISTPYIINNMRLRIEKTSLREHLLKVRDIDIKKQKNNGLDTYIIRELPNNLISNAEDMIYSPNSNKLHWTVTSYLEFNGINSNLDVNKIRVLKGNYDF</sequence>
<reference evidence="2 3" key="1">
    <citation type="journal article" date="2018" name="bioRxiv">
        <title>Evidence of independent acquisition and adaption of ultra-small bacteria to human hosts across the highly diverse yet reduced genomes of the phylum Saccharibacteria.</title>
        <authorList>
            <person name="McLean J.S."/>
            <person name="Bor B."/>
            <person name="To T.T."/>
            <person name="Liu Q."/>
            <person name="Kearns K.A."/>
            <person name="Solden L.M."/>
            <person name="Wrighton K.C."/>
            <person name="He X."/>
            <person name="Shi W."/>
        </authorList>
    </citation>
    <scope>NUCLEOTIDE SEQUENCE [LARGE SCALE GENOMIC DNA]</scope>
    <source>
        <strain evidence="2 3">TM7_CMJM_G6_1_HOT_870</strain>
    </source>
</reference>
<name>A0ABY0FJE4_9BACT</name>
<accession>A0ABY0FJE4</accession>
<feature type="transmembrane region" description="Helical" evidence="1">
    <location>
        <begin position="125"/>
        <end position="144"/>
    </location>
</feature>
<keyword evidence="3" id="KW-1185">Reference proteome</keyword>
<feature type="transmembrane region" description="Helical" evidence="1">
    <location>
        <begin position="80"/>
        <end position="113"/>
    </location>
</feature>
<keyword evidence="1" id="KW-0472">Membrane</keyword>
<gene>
    <name evidence="2" type="ORF">G6CMJM_00595</name>
</gene>
<comment type="caution">
    <text evidence="2">The sequence shown here is derived from an EMBL/GenBank/DDBJ whole genome shotgun (WGS) entry which is preliminary data.</text>
</comment>
<feature type="transmembrane region" description="Helical" evidence="1">
    <location>
        <begin position="232"/>
        <end position="250"/>
    </location>
</feature>
<proteinExistence type="predicted"/>
<protein>
    <submittedName>
        <fullName evidence="2">Uncharacterized protein</fullName>
    </submittedName>
</protein>
<feature type="transmembrane region" description="Helical" evidence="1">
    <location>
        <begin position="279"/>
        <end position="297"/>
    </location>
</feature>
<evidence type="ECO:0000256" key="1">
    <source>
        <dbReference type="SAM" id="Phobius"/>
    </source>
</evidence>
<feature type="transmembrane region" description="Helical" evidence="1">
    <location>
        <begin position="339"/>
        <end position="358"/>
    </location>
</feature>
<feature type="transmembrane region" description="Helical" evidence="1">
    <location>
        <begin position="156"/>
        <end position="175"/>
    </location>
</feature>
<feature type="transmembrane region" description="Helical" evidence="1">
    <location>
        <begin position="20"/>
        <end position="48"/>
    </location>
</feature>
<feature type="transmembrane region" description="Helical" evidence="1">
    <location>
        <begin position="309"/>
        <end position="327"/>
    </location>
</feature>
<evidence type="ECO:0000313" key="3">
    <source>
        <dbReference type="Proteomes" id="UP001190925"/>
    </source>
</evidence>
<dbReference type="Proteomes" id="UP001190925">
    <property type="component" value="Unassembled WGS sequence"/>
</dbReference>
<dbReference type="EMBL" id="PRLK01000012">
    <property type="protein sequence ID" value="RYC72333.1"/>
    <property type="molecule type" value="Genomic_DNA"/>
</dbReference>